<dbReference type="Proteomes" id="UP000186074">
    <property type="component" value="Chromosome"/>
</dbReference>
<proteinExistence type="predicted"/>
<evidence type="ECO:0000313" key="2">
    <source>
        <dbReference type="Proteomes" id="UP000186074"/>
    </source>
</evidence>
<sequence>MKSIYILIGSFISLIILTGCSTKGYSNYTWDKENMLKNPGFEIIKNNKIAYWESEGVVRSTDPRANSGKYYLMSSTNKEKAITSQVIDVNAYQENIDKGNVIASFGGFQSGWKKQKDYGYSVLVFYDDKPSKISHTSTQPFYSNHWWTKRANVVAVPEETRFIKYGFMGIRKEGTNNDAYLDDAFLYLGQKKVNIKNDEATLKSKEKVKEESYFDEALDFLSEKISLKNK</sequence>
<gene>
    <name evidence="1" type="ORF">LPB137_13475</name>
</gene>
<dbReference type="RefSeq" id="WP_076088947.1">
    <property type="nucleotide sequence ID" value="NZ_CP019070.1"/>
</dbReference>
<dbReference type="OrthoDB" id="596345at2"/>
<dbReference type="EMBL" id="CP019070">
    <property type="protein sequence ID" value="APW66798.1"/>
    <property type="molecule type" value="Genomic_DNA"/>
</dbReference>
<dbReference type="AlphaFoldDB" id="A0A1P8KQJ1"/>
<organism evidence="1 2">
    <name type="scientific">Poseidonibacter parvus</name>
    <dbReference type="NCBI Taxonomy" id="1850254"/>
    <lineage>
        <taxon>Bacteria</taxon>
        <taxon>Pseudomonadati</taxon>
        <taxon>Campylobacterota</taxon>
        <taxon>Epsilonproteobacteria</taxon>
        <taxon>Campylobacterales</taxon>
        <taxon>Arcobacteraceae</taxon>
        <taxon>Poseidonibacter</taxon>
    </lineage>
</organism>
<keyword evidence="2" id="KW-1185">Reference proteome</keyword>
<evidence type="ECO:0000313" key="1">
    <source>
        <dbReference type="EMBL" id="APW66798.1"/>
    </source>
</evidence>
<protein>
    <recommendedName>
        <fullName evidence="3">Lipoprotein</fullName>
    </recommendedName>
</protein>
<dbReference type="KEGG" id="alp:LPB137_13475"/>
<evidence type="ECO:0008006" key="3">
    <source>
        <dbReference type="Google" id="ProtNLM"/>
    </source>
</evidence>
<accession>A0A1P8KQJ1</accession>
<reference evidence="1 2" key="1">
    <citation type="submission" date="2017-01" db="EMBL/GenBank/DDBJ databases">
        <title>Genome sequencing of Arcobacter sp. LPB0137.</title>
        <authorList>
            <person name="Lee G.-W."/>
            <person name="Yi H."/>
        </authorList>
    </citation>
    <scope>NUCLEOTIDE SEQUENCE [LARGE SCALE GENOMIC DNA]</scope>
    <source>
        <strain evidence="1 2">LPB0137</strain>
    </source>
</reference>
<name>A0A1P8KQJ1_9BACT</name>
<dbReference type="Gene3D" id="2.60.120.260">
    <property type="entry name" value="Galactose-binding domain-like"/>
    <property type="match status" value="1"/>
</dbReference>
<dbReference type="STRING" id="1850254.LPB137_13475"/>
<dbReference type="PROSITE" id="PS51257">
    <property type="entry name" value="PROKAR_LIPOPROTEIN"/>
    <property type="match status" value="1"/>
</dbReference>